<evidence type="ECO:0000259" key="1">
    <source>
        <dbReference type="Pfam" id="PF11195"/>
    </source>
</evidence>
<sequence>MPDIPDTPPPATLLFERAMTAISQTESVICRRAKWGNTPVHVFTQNDADSQKTFIVMGETGVLFFYDPTPEDILSSDWQVISLLH</sequence>
<dbReference type="EMBL" id="VHJB01000090">
    <property type="protein sequence ID" value="TPV30148.1"/>
    <property type="molecule type" value="Genomic_DNA"/>
</dbReference>
<feature type="domain" description="Thoeris anti-defense 2-like" evidence="1">
    <location>
        <begin position="15"/>
        <end position="81"/>
    </location>
</feature>
<dbReference type="Proteomes" id="UP000315469">
    <property type="component" value="Unassembled WGS sequence"/>
</dbReference>
<reference evidence="2 3" key="1">
    <citation type="submission" date="2019-06" db="EMBL/GenBank/DDBJ databases">
        <title>Taxogenomics and systematics of the genus Pantoea.</title>
        <authorList>
            <person name="Tambong J.T."/>
        </authorList>
    </citation>
    <scope>NUCLEOTIDE SEQUENCE [LARGE SCALE GENOMIC DNA]</scope>
    <source>
        <strain evidence="2 3">LMG 24197</strain>
    </source>
</reference>
<accession>A0ABY2ZB05</accession>
<dbReference type="InterPro" id="IPR021361">
    <property type="entry name" value="Tad2-like_dom"/>
</dbReference>
<keyword evidence="3" id="KW-1185">Reference proteome</keyword>
<evidence type="ECO:0000313" key="2">
    <source>
        <dbReference type="EMBL" id="TPV30148.1"/>
    </source>
</evidence>
<protein>
    <recommendedName>
        <fullName evidence="1">Thoeris anti-defense 2-like domain-containing protein</fullName>
    </recommendedName>
</protein>
<evidence type="ECO:0000313" key="3">
    <source>
        <dbReference type="Proteomes" id="UP000315469"/>
    </source>
</evidence>
<dbReference type="RefSeq" id="WP_140916580.1">
    <property type="nucleotide sequence ID" value="NZ_CP045723.1"/>
</dbReference>
<dbReference type="GeneID" id="90523586"/>
<gene>
    <name evidence="2" type="ORF">FJW02_20865</name>
</gene>
<proteinExistence type="predicted"/>
<organism evidence="2 3">
    <name type="scientific">Pantoea eucalypti</name>
    <dbReference type="NCBI Taxonomy" id="470933"/>
    <lineage>
        <taxon>Bacteria</taxon>
        <taxon>Pseudomonadati</taxon>
        <taxon>Pseudomonadota</taxon>
        <taxon>Gammaproteobacteria</taxon>
        <taxon>Enterobacterales</taxon>
        <taxon>Erwiniaceae</taxon>
        <taxon>Pantoea</taxon>
    </lineage>
</organism>
<comment type="caution">
    <text evidence="2">The sequence shown here is derived from an EMBL/GenBank/DDBJ whole genome shotgun (WGS) entry which is preliminary data.</text>
</comment>
<dbReference type="Pfam" id="PF11195">
    <property type="entry name" value="Tad2-like"/>
    <property type="match status" value="1"/>
</dbReference>
<name>A0ABY2ZB05_9GAMM</name>